<dbReference type="OrthoDB" id="1600564at2759"/>
<evidence type="ECO:0000256" key="2">
    <source>
        <dbReference type="SAM" id="SignalP"/>
    </source>
</evidence>
<proteinExistence type="inferred from homology"/>
<dbReference type="PANTHER" id="PTHR22835">
    <property type="entry name" value="ZINC FINGER FYVE DOMAIN CONTAINING PROTEIN"/>
    <property type="match status" value="1"/>
</dbReference>
<dbReference type="Proteomes" id="UP001153678">
    <property type="component" value="Unassembled WGS sequence"/>
</dbReference>
<keyword evidence="2" id="KW-0732">Signal</keyword>
<dbReference type="EMBL" id="CAMKVN010003995">
    <property type="protein sequence ID" value="CAI2186074.1"/>
    <property type="molecule type" value="Genomic_DNA"/>
</dbReference>
<dbReference type="GO" id="GO:0016788">
    <property type="term" value="F:hydrolase activity, acting on ester bonds"/>
    <property type="evidence" value="ECO:0007669"/>
    <property type="project" value="InterPro"/>
</dbReference>
<name>A0A9W4WTM4_9GLOM</name>
<comment type="caution">
    <text evidence="3">The sequence shown here is derived from an EMBL/GenBank/DDBJ whole genome shotgun (WGS) entry which is preliminary data.</text>
</comment>
<sequence>MKLNPKSFASLVSILLYIAESTFAAAVPKKAFTSLIVFGDSYTDNGNGTFVITNGTVPPSPPYFEGRFCNGPVWVEYLAGELGIPLIDKAFGGATSDSNLVRSASGPDATFDVPGVIQQIDAYIQELREKGVEKFDENALFSVVLAGNDYSYSLDQGQVVAPEKVVERIMLNLQTLFEFGAANIIVNTMPNFSNSPLYAQSNVSEAITNIVETHNQLLKSSLDEFVKSTKANIFIYKADELFTEFTTTNFHDEINVSKSFNEQCITYVAQNRPQPCDQPDQYIFWDRVHVTTKIHKVIAENVLELLG</sequence>
<evidence type="ECO:0000256" key="1">
    <source>
        <dbReference type="ARBA" id="ARBA00008668"/>
    </source>
</evidence>
<feature type="chain" id="PRO_5040731328" evidence="2">
    <location>
        <begin position="25"/>
        <end position="307"/>
    </location>
</feature>
<feature type="signal peptide" evidence="2">
    <location>
        <begin position="1"/>
        <end position="24"/>
    </location>
</feature>
<dbReference type="CDD" id="cd01846">
    <property type="entry name" value="fatty_acyltransferase_like"/>
    <property type="match status" value="1"/>
</dbReference>
<accession>A0A9W4WTM4</accession>
<dbReference type="AlphaFoldDB" id="A0A9W4WTM4"/>
<organism evidence="3 4">
    <name type="scientific">Funneliformis geosporum</name>
    <dbReference type="NCBI Taxonomy" id="1117311"/>
    <lineage>
        <taxon>Eukaryota</taxon>
        <taxon>Fungi</taxon>
        <taxon>Fungi incertae sedis</taxon>
        <taxon>Mucoromycota</taxon>
        <taxon>Glomeromycotina</taxon>
        <taxon>Glomeromycetes</taxon>
        <taxon>Glomerales</taxon>
        <taxon>Glomeraceae</taxon>
        <taxon>Funneliformis</taxon>
    </lineage>
</organism>
<dbReference type="InterPro" id="IPR036514">
    <property type="entry name" value="SGNH_hydro_sf"/>
</dbReference>
<dbReference type="Pfam" id="PF00657">
    <property type="entry name" value="Lipase_GDSL"/>
    <property type="match status" value="1"/>
</dbReference>
<evidence type="ECO:0000313" key="4">
    <source>
        <dbReference type="Proteomes" id="UP001153678"/>
    </source>
</evidence>
<gene>
    <name evidence="3" type="ORF">FWILDA_LOCUS12393</name>
</gene>
<keyword evidence="4" id="KW-1185">Reference proteome</keyword>
<dbReference type="Gene3D" id="3.40.50.1110">
    <property type="entry name" value="SGNH hydrolase"/>
    <property type="match status" value="1"/>
</dbReference>
<dbReference type="SUPFAM" id="SSF52266">
    <property type="entry name" value="SGNH hydrolase"/>
    <property type="match status" value="1"/>
</dbReference>
<dbReference type="PANTHER" id="PTHR22835:SF659">
    <property type="entry name" value="GDSL LIPASE_ACYLHYDROLASE, PUTATIVE (AFU_ORTHOLOGUE AFUA_2G00510)-RELATED"/>
    <property type="match status" value="1"/>
</dbReference>
<evidence type="ECO:0000313" key="3">
    <source>
        <dbReference type="EMBL" id="CAI2186074.1"/>
    </source>
</evidence>
<protein>
    <submittedName>
        <fullName evidence="3">5038_t:CDS:1</fullName>
    </submittedName>
</protein>
<dbReference type="InterPro" id="IPR001087">
    <property type="entry name" value="GDSL"/>
</dbReference>
<comment type="similarity">
    <text evidence="1">Belongs to the 'GDSL' lipolytic enzyme family.</text>
</comment>
<reference evidence="3" key="1">
    <citation type="submission" date="2022-08" db="EMBL/GenBank/DDBJ databases">
        <authorList>
            <person name="Kallberg Y."/>
            <person name="Tangrot J."/>
            <person name="Rosling A."/>
        </authorList>
    </citation>
    <scope>NUCLEOTIDE SEQUENCE</scope>
    <source>
        <strain evidence="3">Wild A</strain>
    </source>
</reference>